<dbReference type="PANTHER" id="PTHR39321:SF3">
    <property type="entry name" value="PHOSPHOPANTETHEINE ADENYLYLTRANSFERASE"/>
    <property type="match status" value="1"/>
</dbReference>
<reference evidence="12 13" key="1">
    <citation type="journal article" date="2015" name="Nature">
        <title>rRNA introns, odd ribosomes, and small enigmatic genomes across a large radiation of phyla.</title>
        <authorList>
            <person name="Brown C.T."/>
            <person name="Hug L.A."/>
            <person name="Thomas B.C."/>
            <person name="Sharon I."/>
            <person name="Castelle C.J."/>
            <person name="Singh A."/>
            <person name="Wilkins M.J."/>
            <person name="Williams K.H."/>
            <person name="Banfield J.F."/>
        </authorList>
    </citation>
    <scope>NUCLEOTIDE SEQUENCE [LARGE SCALE GENOMIC DNA]</scope>
</reference>
<dbReference type="HAMAP" id="MF_00244">
    <property type="entry name" value="NaMN_adenylyltr"/>
    <property type="match status" value="1"/>
</dbReference>
<comment type="pathway">
    <text evidence="2 10">Cofactor biosynthesis; NAD(+) biosynthesis; deamido-NAD(+) from nicotinate D-ribonucleotide: step 1/1.</text>
</comment>
<dbReference type="EMBL" id="LCIQ01000057">
    <property type="protein sequence ID" value="KKT58925.1"/>
    <property type="molecule type" value="Genomic_DNA"/>
</dbReference>
<evidence type="ECO:0000259" key="11">
    <source>
        <dbReference type="Pfam" id="PF01467"/>
    </source>
</evidence>
<evidence type="ECO:0000256" key="10">
    <source>
        <dbReference type="HAMAP-Rule" id="MF_00244"/>
    </source>
</evidence>
<dbReference type="InterPro" id="IPR005248">
    <property type="entry name" value="NadD/NMNAT"/>
</dbReference>
<dbReference type="PATRIC" id="fig|1618437.3.peg.958"/>
<protein>
    <recommendedName>
        <fullName evidence="10">Probable nicotinate-nucleotide adenylyltransferase</fullName>
        <ecNumber evidence="10">2.7.7.18</ecNumber>
    </recommendedName>
    <alternativeName>
        <fullName evidence="10">Deamido-NAD(+) diphosphorylase</fullName>
    </alternativeName>
    <alternativeName>
        <fullName evidence="10">Deamido-NAD(+) pyrophosphorylase</fullName>
    </alternativeName>
    <alternativeName>
        <fullName evidence="10">Nicotinate mononucleotide adenylyltransferase</fullName>
        <shortName evidence="10">NaMN adenylyltransferase</shortName>
    </alternativeName>
</protein>
<dbReference type="GO" id="GO:0004515">
    <property type="term" value="F:nicotinate-nucleotide adenylyltransferase activity"/>
    <property type="evidence" value="ECO:0007669"/>
    <property type="project" value="UniProtKB-UniRule"/>
</dbReference>
<comment type="caution">
    <text evidence="12">The sequence shown here is derived from an EMBL/GenBank/DDBJ whole genome shotgun (WGS) entry which is preliminary data.</text>
</comment>
<comment type="function">
    <text evidence="1 10">Catalyzes the reversible adenylation of nicotinate mononucleotide (NaMN) to nicotinic acid adenine dinucleotide (NaAD).</text>
</comment>
<dbReference type="GO" id="GO:0009435">
    <property type="term" value="P:NAD+ biosynthetic process"/>
    <property type="evidence" value="ECO:0007669"/>
    <property type="project" value="UniProtKB-UniRule"/>
</dbReference>
<organism evidence="12 13">
    <name type="scientific">Candidatus Gottesmanbacteria bacterium GW2011_GWA1_44_24b</name>
    <dbReference type="NCBI Taxonomy" id="1618437"/>
    <lineage>
        <taxon>Bacteria</taxon>
        <taxon>Candidatus Gottesmaniibacteriota</taxon>
    </lineage>
</organism>
<dbReference type="Proteomes" id="UP000034521">
    <property type="component" value="Unassembled WGS sequence"/>
</dbReference>
<dbReference type="SUPFAM" id="SSF52374">
    <property type="entry name" value="Nucleotidylyl transferase"/>
    <property type="match status" value="1"/>
</dbReference>
<evidence type="ECO:0000256" key="8">
    <source>
        <dbReference type="ARBA" id="ARBA00023027"/>
    </source>
</evidence>
<dbReference type="CDD" id="cd02165">
    <property type="entry name" value="NMNAT"/>
    <property type="match status" value="1"/>
</dbReference>
<evidence type="ECO:0000313" key="13">
    <source>
        <dbReference type="Proteomes" id="UP000034521"/>
    </source>
</evidence>
<dbReference type="InterPro" id="IPR004821">
    <property type="entry name" value="Cyt_trans-like"/>
</dbReference>
<comment type="similarity">
    <text evidence="10">Belongs to the NadD family.</text>
</comment>
<dbReference type="EC" id="2.7.7.18" evidence="10"/>
<evidence type="ECO:0000256" key="2">
    <source>
        <dbReference type="ARBA" id="ARBA00005019"/>
    </source>
</evidence>
<proteinExistence type="inferred from homology"/>
<keyword evidence="4 10" id="KW-0808">Transferase</keyword>
<evidence type="ECO:0000313" key="12">
    <source>
        <dbReference type="EMBL" id="KKT58925.1"/>
    </source>
</evidence>
<evidence type="ECO:0000256" key="3">
    <source>
        <dbReference type="ARBA" id="ARBA00022642"/>
    </source>
</evidence>
<evidence type="ECO:0000256" key="4">
    <source>
        <dbReference type="ARBA" id="ARBA00022679"/>
    </source>
</evidence>
<sequence>MKIGLLGGTFNPPHIGHILIAQQILDFTDCEEVWFLPNYGQHPPKSDVASVKDRVSMVGMIHVPKTRISTLEIDNKLDGKTIHLLPYLPKEHEYRFIIGSDWLPKFSVWGNYKELLEKLPFLVFPRYGHPVEPLFEHMSVVTHPALISFDISCTKIRDRVKRGLPIDHFVPPGVGKYIKEHGLYR</sequence>
<evidence type="ECO:0000256" key="9">
    <source>
        <dbReference type="ARBA" id="ARBA00048721"/>
    </source>
</evidence>
<dbReference type="AlphaFoldDB" id="A0A0G1IIB6"/>
<keyword evidence="7 10" id="KW-0067">ATP-binding</keyword>
<name>A0A0G1IIB6_9BACT</name>
<dbReference type="InterPro" id="IPR014729">
    <property type="entry name" value="Rossmann-like_a/b/a_fold"/>
</dbReference>
<evidence type="ECO:0000256" key="7">
    <source>
        <dbReference type="ARBA" id="ARBA00022840"/>
    </source>
</evidence>
<dbReference type="UniPathway" id="UPA00253">
    <property type="reaction ID" value="UER00332"/>
</dbReference>
<keyword evidence="5 10" id="KW-0548">Nucleotidyltransferase</keyword>
<keyword evidence="6 10" id="KW-0547">Nucleotide-binding</keyword>
<dbReference type="NCBIfam" id="TIGR00482">
    <property type="entry name" value="nicotinate (nicotinamide) nucleotide adenylyltransferase"/>
    <property type="match status" value="1"/>
</dbReference>
<comment type="catalytic activity">
    <reaction evidence="9 10">
        <text>nicotinate beta-D-ribonucleotide + ATP + H(+) = deamido-NAD(+) + diphosphate</text>
        <dbReference type="Rhea" id="RHEA:22860"/>
        <dbReference type="ChEBI" id="CHEBI:15378"/>
        <dbReference type="ChEBI" id="CHEBI:30616"/>
        <dbReference type="ChEBI" id="CHEBI:33019"/>
        <dbReference type="ChEBI" id="CHEBI:57502"/>
        <dbReference type="ChEBI" id="CHEBI:58437"/>
        <dbReference type="EC" id="2.7.7.18"/>
    </reaction>
</comment>
<dbReference type="Pfam" id="PF01467">
    <property type="entry name" value="CTP_transf_like"/>
    <property type="match status" value="1"/>
</dbReference>
<dbReference type="Gene3D" id="3.40.50.620">
    <property type="entry name" value="HUPs"/>
    <property type="match status" value="1"/>
</dbReference>
<dbReference type="NCBIfam" id="TIGR00125">
    <property type="entry name" value="cyt_tran_rel"/>
    <property type="match status" value="1"/>
</dbReference>
<keyword evidence="3 10" id="KW-0662">Pyridine nucleotide biosynthesis</keyword>
<evidence type="ECO:0000256" key="1">
    <source>
        <dbReference type="ARBA" id="ARBA00002324"/>
    </source>
</evidence>
<dbReference type="GO" id="GO:0005524">
    <property type="term" value="F:ATP binding"/>
    <property type="evidence" value="ECO:0007669"/>
    <property type="project" value="UniProtKB-KW"/>
</dbReference>
<evidence type="ECO:0000256" key="5">
    <source>
        <dbReference type="ARBA" id="ARBA00022695"/>
    </source>
</evidence>
<evidence type="ECO:0000256" key="6">
    <source>
        <dbReference type="ARBA" id="ARBA00022741"/>
    </source>
</evidence>
<accession>A0A0G1IIB6</accession>
<gene>
    <name evidence="10" type="primary">nadD</name>
    <name evidence="12" type="ORF">UW52_C0057G0006</name>
</gene>
<feature type="domain" description="Cytidyltransferase-like" evidence="11">
    <location>
        <begin position="5"/>
        <end position="159"/>
    </location>
</feature>
<keyword evidence="8 10" id="KW-0520">NAD</keyword>
<dbReference type="PANTHER" id="PTHR39321">
    <property type="entry name" value="NICOTINATE-NUCLEOTIDE ADENYLYLTRANSFERASE-RELATED"/>
    <property type="match status" value="1"/>
</dbReference>